<keyword evidence="4" id="KW-0378">Hydrolase</keyword>
<keyword evidence="7" id="KW-0175">Coiled coil</keyword>
<dbReference type="Gene3D" id="3.40.50.300">
    <property type="entry name" value="P-loop containing nucleotide triphosphate hydrolases"/>
    <property type="match status" value="2"/>
</dbReference>
<evidence type="ECO:0000256" key="1">
    <source>
        <dbReference type="ARBA" id="ARBA00008792"/>
    </source>
</evidence>
<dbReference type="SMART" id="SM00490">
    <property type="entry name" value="HELICc"/>
    <property type="match status" value="1"/>
</dbReference>
<sequence length="1236" mass="140612">MKDTTLEVSYPELPVSRLRGEILSALEGHQVVVVVGDTGSGKTTQLPKMAYEFSRKHKLKGKVGCTQPRRLAAASVSNRVSEELKVDLGREVGYQVRFQDKTSRDTRIKFMTDGILLAETQGDIDLKQYSVLIIDEAHERSLNIDFLLGYLKNLLARRKDLKVLISSATLDAGGFSEFFDGAPIVQVEGRTFPVEVEYLPQSRDEDMARHVARAVDVISRTDRSGDILVFLPGEREIRECADVLIGRNWAGTEILPLFARLGLNDQQKVFNPQGGVRRVILATNVAETSLTIPGIIYVVDTGVARVSRWSPGRQVQRLQIEKTSQASANQRKGRCGRICEGICVRLYDEEDFEGRQEFSDPEIRRSSLAGVILRMKALGLPSIEDFPFLDPPSSKHISEGYRTLREIGALDEVDELTKVGEQLSRLPVEPRLGRMLLESVKRHCFSEMLVIVSGLSVMDPKERPADKQKEADESHKKWDDESSDFLSILNLWRDLMQFKNGRKWRGNQLRKFCRQRYVNFKRVQEWDNLYHELAVLCRQTFKWHASPLDESTLQWADADAIHKSLLAGMPKQIGIYDRESRAYKGVGGKEFAIFPGSGVFGQKKPTWLLAYDMVDTTRLWARRVARLDPAWVEEVAGHLCRSRYHSAAWNKKQGAVYAKETVLCGGLKVVDGRNVHFGKIDPQAAREVFIREGLLGGGMKRKPDVLKQVDLYREEVRELEQKLRRIDGIWSEESVITFLEERLPRDLCTAKAYHRWESKNTSKLECSVQDFVYEDLEALGAKYFPDTLTYAGDEYTLYYRVAPGEVDDGVTLGVHVDQLGLMPEWLPEWGVPGQLEERAFLMLKSLPKSERVACNPAAEAAQEFAELWQEREPQRSFYAEFAAFLSRRSGMAIDARMFKKSRLPEEMVMKVWVCDDEGNELAMGTEVLKLKDQLAEMMVERFEEETGAEWEMHGLKSWDCGDLPEFIETARGRAYPALVDEGHGVGVKVYADECEAARSHLAGCVRLFLMRHADQAKYVSKNMPLSMEAKMYMPLLGGKGVNQADLLRAIVEGVFVVKIPRDQASFEKVADQGRGDLYHMAGELCGKLDQMIANYRKVEHFLEDNRSDQHLSEIVEDMQEEVRWLLRDGFMAQTGWSGVPAYDRFFAGMLDRIGKLKSQPLMRDLEKMDRVLKYWLPWHDQWKERGDEPAIIELGMAIEQYKLSLYAPQLAGQQKVSEKILTSMLEAQGIRPEALS</sequence>
<evidence type="ECO:0000256" key="4">
    <source>
        <dbReference type="ARBA" id="ARBA00022801"/>
    </source>
</evidence>
<dbReference type="PANTHER" id="PTHR18934:SF99">
    <property type="entry name" value="ATP-DEPENDENT RNA HELICASE DHX37-RELATED"/>
    <property type="match status" value="1"/>
</dbReference>
<dbReference type="Pfam" id="PF00270">
    <property type="entry name" value="DEAD"/>
    <property type="match status" value="1"/>
</dbReference>
<dbReference type="SUPFAM" id="SSF52540">
    <property type="entry name" value="P-loop containing nucleoside triphosphate hydrolases"/>
    <property type="match status" value="1"/>
</dbReference>
<dbReference type="Proteomes" id="UP001424741">
    <property type="component" value="Unassembled WGS sequence"/>
</dbReference>
<dbReference type="Pfam" id="PF07717">
    <property type="entry name" value="OB_NTP_bind"/>
    <property type="match status" value="1"/>
</dbReference>
<feature type="domain" description="Helicase C-terminal" evidence="9">
    <location>
        <begin position="213"/>
        <end position="379"/>
    </location>
</feature>
<dbReference type="InterPro" id="IPR010222">
    <property type="entry name" value="RNA_helicase_HrpA"/>
</dbReference>
<dbReference type="Pfam" id="PF00271">
    <property type="entry name" value="Helicase_C"/>
    <property type="match status" value="1"/>
</dbReference>
<name>A0ABP9UVZ3_9BACT</name>
<dbReference type="PANTHER" id="PTHR18934">
    <property type="entry name" value="ATP-DEPENDENT RNA HELICASE"/>
    <property type="match status" value="1"/>
</dbReference>
<keyword evidence="5" id="KW-0347">Helicase</keyword>
<evidence type="ECO:0000256" key="5">
    <source>
        <dbReference type="ARBA" id="ARBA00022806"/>
    </source>
</evidence>
<keyword evidence="6" id="KW-0067">ATP-binding</keyword>
<evidence type="ECO:0000256" key="2">
    <source>
        <dbReference type="ARBA" id="ARBA00012552"/>
    </source>
</evidence>
<evidence type="ECO:0000256" key="7">
    <source>
        <dbReference type="SAM" id="Coils"/>
    </source>
</evidence>
<dbReference type="Pfam" id="PF04408">
    <property type="entry name" value="WHD_HA2"/>
    <property type="match status" value="1"/>
</dbReference>
<organism evidence="10 11">
    <name type="scientific">Rubritalea halochordaticola</name>
    <dbReference type="NCBI Taxonomy" id="714537"/>
    <lineage>
        <taxon>Bacteria</taxon>
        <taxon>Pseudomonadati</taxon>
        <taxon>Verrucomicrobiota</taxon>
        <taxon>Verrucomicrobiia</taxon>
        <taxon>Verrucomicrobiales</taxon>
        <taxon>Rubritaleaceae</taxon>
        <taxon>Rubritalea</taxon>
    </lineage>
</organism>
<dbReference type="NCBIfam" id="TIGR01967">
    <property type="entry name" value="DEAH_box_HrpA"/>
    <property type="match status" value="1"/>
</dbReference>
<dbReference type="PROSITE" id="PS51194">
    <property type="entry name" value="HELICASE_CTER"/>
    <property type="match status" value="1"/>
</dbReference>
<dbReference type="InterPro" id="IPR027417">
    <property type="entry name" value="P-loop_NTPase"/>
</dbReference>
<dbReference type="InterPro" id="IPR014001">
    <property type="entry name" value="Helicase_ATP-bd"/>
</dbReference>
<reference evidence="10 11" key="1">
    <citation type="submission" date="2024-02" db="EMBL/GenBank/DDBJ databases">
        <title>Rubritalea halochordaticola NBRC 107102.</title>
        <authorList>
            <person name="Ichikawa N."/>
            <person name="Katano-Makiyama Y."/>
            <person name="Hidaka K."/>
        </authorList>
    </citation>
    <scope>NUCLEOTIDE SEQUENCE [LARGE SCALE GENOMIC DNA]</scope>
    <source>
        <strain evidence="10 11">NBRC 107102</strain>
    </source>
</reference>
<keyword evidence="11" id="KW-1185">Reference proteome</keyword>
<dbReference type="SMART" id="SM00487">
    <property type="entry name" value="DEXDc"/>
    <property type="match status" value="1"/>
</dbReference>
<evidence type="ECO:0000256" key="3">
    <source>
        <dbReference type="ARBA" id="ARBA00022741"/>
    </source>
</evidence>
<dbReference type="CDD" id="cd18791">
    <property type="entry name" value="SF2_C_RHA"/>
    <property type="match status" value="1"/>
</dbReference>
<dbReference type="PROSITE" id="PS51192">
    <property type="entry name" value="HELICASE_ATP_BIND_1"/>
    <property type="match status" value="1"/>
</dbReference>
<evidence type="ECO:0000259" key="9">
    <source>
        <dbReference type="PROSITE" id="PS51194"/>
    </source>
</evidence>
<dbReference type="InterPro" id="IPR003593">
    <property type="entry name" value="AAA+_ATPase"/>
</dbReference>
<dbReference type="InterPro" id="IPR007502">
    <property type="entry name" value="Helicase-assoc_dom"/>
</dbReference>
<evidence type="ECO:0000313" key="10">
    <source>
        <dbReference type="EMBL" id="GAA5493870.1"/>
    </source>
</evidence>
<protein>
    <recommendedName>
        <fullName evidence="2">RNA helicase</fullName>
        <ecNumber evidence="2">3.6.4.13</ecNumber>
    </recommendedName>
</protein>
<dbReference type="EC" id="3.6.4.13" evidence="2"/>
<dbReference type="InterPro" id="IPR048333">
    <property type="entry name" value="HA2_WH"/>
</dbReference>
<dbReference type="SMART" id="SM00847">
    <property type="entry name" value="HA2"/>
    <property type="match status" value="1"/>
</dbReference>
<proteinExistence type="inferred from homology"/>
<dbReference type="InterPro" id="IPR002464">
    <property type="entry name" value="DNA/RNA_helicase_DEAH_CS"/>
</dbReference>
<dbReference type="PROSITE" id="PS00690">
    <property type="entry name" value="DEAH_ATP_HELICASE"/>
    <property type="match status" value="1"/>
</dbReference>
<comment type="caution">
    <text evidence="10">The sequence shown here is derived from an EMBL/GenBank/DDBJ whole genome shotgun (WGS) entry which is preliminary data.</text>
</comment>
<keyword evidence="3" id="KW-0547">Nucleotide-binding</keyword>
<dbReference type="EMBL" id="BAABRL010000001">
    <property type="protein sequence ID" value="GAA5493870.1"/>
    <property type="molecule type" value="Genomic_DNA"/>
</dbReference>
<dbReference type="Gene3D" id="1.20.120.1080">
    <property type="match status" value="1"/>
</dbReference>
<dbReference type="Pfam" id="PF21010">
    <property type="entry name" value="HA2_C"/>
    <property type="match status" value="1"/>
</dbReference>
<evidence type="ECO:0000313" key="11">
    <source>
        <dbReference type="Proteomes" id="UP001424741"/>
    </source>
</evidence>
<evidence type="ECO:0000256" key="6">
    <source>
        <dbReference type="ARBA" id="ARBA00022840"/>
    </source>
</evidence>
<dbReference type="InterPro" id="IPR011709">
    <property type="entry name" value="DEAD-box_helicase_OB_fold"/>
</dbReference>
<dbReference type="CDD" id="cd17917">
    <property type="entry name" value="DEXHc_RHA-like"/>
    <property type="match status" value="1"/>
</dbReference>
<dbReference type="SMART" id="SM00382">
    <property type="entry name" value="AAA"/>
    <property type="match status" value="1"/>
</dbReference>
<evidence type="ECO:0000259" key="8">
    <source>
        <dbReference type="PROSITE" id="PS51192"/>
    </source>
</evidence>
<gene>
    <name evidence="10" type="ORF">Rhal01_00022</name>
</gene>
<dbReference type="InterPro" id="IPR024590">
    <property type="entry name" value="HrpA_C"/>
</dbReference>
<dbReference type="Pfam" id="PF11898">
    <property type="entry name" value="DUF3418"/>
    <property type="match status" value="1"/>
</dbReference>
<feature type="domain" description="Helicase ATP-binding" evidence="8">
    <location>
        <begin position="23"/>
        <end position="188"/>
    </location>
</feature>
<comment type="similarity">
    <text evidence="1">Belongs to the DEAD box helicase family. DEAH subfamily.</text>
</comment>
<dbReference type="RefSeq" id="WP_346186952.1">
    <property type="nucleotide sequence ID" value="NZ_BAABRL010000001.1"/>
</dbReference>
<dbReference type="InterPro" id="IPR011545">
    <property type="entry name" value="DEAD/DEAH_box_helicase_dom"/>
</dbReference>
<accession>A0ABP9UVZ3</accession>
<feature type="coiled-coil region" evidence="7">
    <location>
        <begin position="702"/>
        <end position="729"/>
    </location>
</feature>
<dbReference type="InterPro" id="IPR001650">
    <property type="entry name" value="Helicase_C-like"/>
</dbReference>